<reference evidence="14" key="2">
    <citation type="submission" date="2020-01" db="EMBL/GenBank/DDBJ databases">
        <authorList>
            <person name="Campanaro S."/>
        </authorList>
    </citation>
    <scope>NUCLEOTIDE SEQUENCE</scope>
    <source>
        <strain evidence="14">AS06rmzACSIP_7</strain>
    </source>
</reference>
<dbReference type="GO" id="GO:0005829">
    <property type="term" value="C:cytosol"/>
    <property type="evidence" value="ECO:0007669"/>
    <property type="project" value="TreeGrafter"/>
</dbReference>
<evidence type="ECO:0000256" key="2">
    <source>
        <dbReference type="ARBA" id="ARBA00004734"/>
    </source>
</evidence>
<dbReference type="EC" id="4.3.2.2" evidence="4 11"/>
<dbReference type="InterPro" id="IPR024083">
    <property type="entry name" value="Fumarase/histidase_N"/>
</dbReference>
<protein>
    <recommendedName>
        <fullName evidence="5 11">Adenylosuccinate lyase</fullName>
        <shortName evidence="12">ASL</shortName>
        <ecNumber evidence="4 11">4.3.2.2</ecNumber>
    </recommendedName>
    <alternativeName>
        <fullName evidence="9 12">Adenylosuccinase</fullName>
    </alternativeName>
</protein>
<dbReference type="InterPro" id="IPR000362">
    <property type="entry name" value="Fumarate_lyase_fam"/>
</dbReference>
<dbReference type="GO" id="GO:0070626">
    <property type="term" value="F:(S)-2-(5-amino-1-(5-phospho-D-ribosyl)imidazole-4-carboxamido) succinate lyase (fumarate-forming) activity"/>
    <property type="evidence" value="ECO:0007669"/>
    <property type="project" value="TreeGrafter"/>
</dbReference>
<dbReference type="AlphaFoldDB" id="A0A971M5H3"/>
<reference evidence="14" key="1">
    <citation type="journal article" date="2020" name="Biotechnol. Biofuels">
        <title>New insights from the biogas microbiome by comprehensive genome-resolved metagenomics of nearly 1600 species originating from multiple anaerobic digesters.</title>
        <authorList>
            <person name="Campanaro S."/>
            <person name="Treu L."/>
            <person name="Rodriguez-R L.M."/>
            <person name="Kovalovszki A."/>
            <person name="Ziels R.M."/>
            <person name="Maus I."/>
            <person name="Zhu X."/>
            <person name="Kougias P.G."/>
            <person name="Basile A."/>
            <person name="Luo G."/>
            <person name="Schluter A."/>
            <person name="Konstantinidis K.T."/>
            <person name="Angelidaki I."/>
        </authorList>
    </citation>
    <scope>NUCLEOTIDE SEQUENCE</scope>
    <source>
        <strain evidence="14">AS06rmzACSIP_7</strain>
    </source>
</reference>
<dbReference type="Pfam" id="PF10397">
    <property type="entry name" value="ADSL_C"/>
    <property type="match status" value="1"/>
</dbReference>
<evidence type="ECO:0000256" key="1">
    <source>
        <dbReference type="ARBA" id="ARBA00004706"/>
    </source>
</evidence>
<evidence type="ECO:0000256" key="5">
    <source>
        <dbReference type="ARBA" id="ARBA00017058"/>
    </source>
</evidence>
<comment type="catalytic activity">
    <reaction evidence="10">
        <text>N(6)-(1,2-dicarboxyethyl)-AMP = fumarate + AMP</text>
        <dbReference type="Rhea" id="RHEA:16853"/>
        <dbReference type="ChEBI" id="CHEBI:29806"/>
        <dbReference type="ChEBI" id="CHEBI:57567"/>
        <dbReference type="ChEBI" id="CHEBI:456215"/>
        <dbReference type="EC" id="4.3.2.2"/>
    </reaction>
    <physiologicalReaction direction="left-to-right" evidence="10">
        <dbReference type="Rhea" id="RHEA:16854"/>
    </physiologicalReaction>
</comment>
<organism evidence="14 15">
    <name type="scientific">Syntrophorhabdus aromaticivorans</name>
    <dbReference type="NCBI Taxonomy" id="328301"/>
    <lineage>
        <taxon>Bacteria</taxon>
        <taxon>Pseudomonadati</taxon>
        <taxon>Thermodesulfobacteriota</taxon>
        <taxon>Syntrophorhabdia</taxon>
        <taxon>Syntrophorhabdales</taxon>
        <taxon>Syntrophorhabdaceae</taxon>
        <taxon>Syntrophorhabdus</taxon>
    </lineage>
</organism>
<keyword evidence="6 12" id="KW-0658">Purine biosynthesis</keyword>
<dbReference type="EMBL" id="JAAYEE010000135">
    <property type="protein sequence ID" value="NLW35501.1"/>
    <property type="molecule type" value="Genomic_DNA"/>
</dbReference>
<comment type="caution">
    <text evidence="14">The sequence shown here is derived from an EMBL/GenBank/DDBJ whole genome shotgun (WGS) entry which is preliminary data.</text>
</comment>
<evidence type="ECO:0000313" key="15">
    <source>
        <dbReference type="Proteomes" id="UP000777265"/>
    </source>
</evidence>
<dbReference type="SUPFAM" id="SSF48557">
    <property type="entry name" value="L-aspartase-like"/>
    <property type="match status" value="1"/>
</dbReference>
<comment type="pathway">
    <text evidence="1 12">Purine metabolism; IMP biosynthesis via de novo pathway; 5-amino-1-(5-phospho-D-ribosyl)imidazole-4-carboxamide from 5-amino-1-(5-phospho-D-ribosyl)imidazole-4-carboxylate: step 2/2.</text>
</comment>
<evidence type="ECO:0000256" key="4">
    <source>
        <dbReference type="ARBA" id="ARBA00012339"/>
    </source>
</evidence>
<dbReference type="InterPro" id="IPR022761">
    <property type="entry name" value="Fumarate_lyase_N"/>
</dbReference>
<evidence type="ECO:0000313" key="14">
    <source>
        <dbReference type="EMBL" id="NLW35501.1"/>
    </source>
</evidence>
<dbReference type="InterPro" id="IPR020557">
    <property type="entry name" value="Fumarate_lyase_CS"/>
</dbReference>
<name>A0A971M5H3_9BACT</name>
<dbReference type="PRINTS" id="PR00145">
    <property type="entry name" value="ARGSUCLYASE"/>
</dbReference>
<dbReference type="PROSITE" id="PS00163">
    <property type="entry name" value="FUMARATE_LYASES"/>
    <property type="match status" value="1"/>
</dbReference>
<evidence type="ECO:0000256" key="9">
    <source>
        <dbReference type="ARBA" id="ARBA00030717"/>
    </source>
</evidence>
<dbReference type="PANTHER" id="PTHR43172">
    <property type="entry name" value="ADENYLOSUCCINATE LYASE"/>
    <property type="match status" value="1"/>
</dbReference>
<dbReference type="InterPro" id="IPR019468">
    <property type="entry name" value="AdenyloSucc_lyase_C"/>
</dbReference>
<dbReference type="GO" id="GO:0004018">
    <property type="term" value="F:N6-(1,2-dicarboxyethyl)AMP AMP-lyase (fumarate-forming) activity"/>
    <property type="evidence" value="ECO:0007669"/>
    <property type="project" value="UniProtKB-UniRule"/>
</dbReference>
<dbReference type="GO" id="GO:0044208">
    <property type="term" value="P:'de novo' AMP biosynthetic process"/>
    <property type="evidence" value="ECO:0007669"/>
    <property type="project" value="TreeGrafter"/>
</dbReference>
<dbReference type="Gene3D" id="1.10.275.10">
    <property type="entry name" value="Fumarase/aspartase (N-terminal domain)"/>
    <property type="match status" value="1"/>
</dbReference>
<evidence type="ECO:0000256" key="8">
    <source>
        <dbReference type="ARBA" id="ARBA00024477"/>
    </source>
</evidence>
<comment type="pathway">
    <text evidence="2 12">Purine metabolism; AMP biosynthesis via de novo pathway; AMP from IMP: step 2/2.</text>
</comment>
<dbReference type="FunFam" id="1.20.200.10:FF:000008">
    <property type="entry name" value="Adenylosuccinate lyase"/>
    <property type="match status" value="1"/>
</dbReference>
<dbReference type="InterPro" id="IPR008948">
    <property type="entry name" value="L-Aspartase-like"/>
</dbReference>
<dbReference type="Gene3D" id="1.10.40.30">
    <property type="entry name" value="Fumarase/aspartase (C-terminal domain)"/>
    <property type="match status" value="1"/>
</dbReference>
<dbReference type="PRINTS" id="PR00149">
    <property type="entry name" value="FUMRATELYASE"/>
</dbReference>
<evidence type="ECO:0000259" key="13">
    <source>
        <dbReference type="SMART" id="SM00998"/>
    </source>
</evidence>
<gene>
    <name evidence="14" type="ORF">GXY80_08495</name>
</gene>
<dbReference type="Gene3D" id="1.20.200.10">
    <property type="entry name" value="Fumarase/aspartase (Central domain)"/>
    <property type="match status" value="1"/>
</dbReference>
<dbReference type="SMART" id="SM00998">
    <property type="entry name" value="ADSL_C"/>
    <property type="match status" value="1"/>
</dbReference>
<dbReference type="InterPro" id="IPR004769">
    <property type="entry name" value="Pur_lyase"/>
</dbReference>
<evidence type="ECO:0000256" key="6">
    <source>
        <dbReference type="ARBA" id="ARBA00022755"/>
    </source>
</evidence>
<dbReference type="FunFam" id="1.10.40.30:FF:000007">
    <property type="entry name" value="Adenylosuccinate lyase"/>
    <property type="match status" value="1"/>
</dbReference>
<dbReference type="Proteomes" id="UP000777265">
    <property type="component" value="Unassembled WGS sequence"/>
</dbReference>
<dbReference type="PANTHER" id="PTHR43172:SF1">
    <property type="entry name" value="ADENYLOSUCCINATE LYASE"/>
    <property type="match status" value="1"/>
</dbReference>
<comment type="catalytic activity">
    <reaction evidence="8">
        <text>(2S)-2-[5-amino-1-(5-phospho-beta-D-ribosyl)imidazole-4-carboxamido]succinate = 5-amino-1-(5-phospho-beta-D-ribosyl)imidazole-4-carboxamide + fumarate</text>
        <dbReference type="Rhea" id="RHEA:23920"/>
        <dbReference type="ChEBI" id="CHEBI:29806"/>
        <dbReference type="ChEBI" id="CHEBI:58443"/>
        <dbReference type="ChEBI" id="CHEBI:58475"/>
        <dbReference type="EC" id="4.3.2.2"/>
    </reaction>
    <physiologicalReaction direction="left-to-right" evidence="8">
        <dbReference type="Rhea" id="RHEA:23921"/>
    </physiologicalReaction>
</comment>
<keyword evidence="7 12" id="KW-0456">Lyase</keyword>
<proteinExistence type="inferred from homology"/>
<evidence type="ECO:0000256" key="7">
    <source>
        <dbReference type="ARBA" id="ARBA00023239"/>
    </source>
</evidence>
<comment type="similarity">
    <text evidence="3 12">Belongs to the lyase 1 family. Adenylosuccinate lyase subfamily.</text>
</comment>
<dbReference type="CDD" id="cd01360">
    <property type="entry name" value="Adenylsuccinate_lyase_1"/>
    <property type="match status" value="1"/>
</dbReference>
<evidence type="ECO:0000256" key="11">
    <source>
        <dbReference type="NCBIfam" id="TIGR00928"/>
    </source>
</evidence>
<evidence type="ECO:0000256" key="12">
    <source>
        <dbReference type="RuleBase" id="RU361172"/>
    </source>
</evidence>
<accession>A0A971M5H3</accession>
<dbReference type="Pfam" id="PF00206">
    <property type="entry name" value="Lyase_1"/>
    <property type="match status" value="1"/>
</dbReference>
<sequence>MIERYTLQRMADVWTDHNRLQKWLDIEILICEAYGELSEIPPEDLKTIKEKADFDIDRVNEIEKRTRHDVVAFIESVAEFVGPSSKYVHMGVTSSDILDTSFACLLKEASDILIEDITSLMAVLKDKAYEYKLAPMIGRTHGIHAEPVTFGLKMAHFHDEMRRNLERMEAARARVSHGKISGAVGTFAHVQPFIEAYVCRKLGLQPAPISTQIVPRDYHAEFFTTLAVIASSVEKMALEIRHLQRTEVGEAEEHFAKGQTGSSAMPHKRNPIASENLCGLARLIRGYALSALENIPLWHERDISHSSVERVIAPDATILLDYMLERLKNMYKNLMVYPERMERNLAMSRGLHHSEAILLSLIKKGLTRQEAYKVTQGVAMRCYENALDFTAELKKDPETKEYLTDQEIDTITNNEHYFRYVDTIFARVFGNEG</sequence>
<dbReference type="NCBIfam" id="TIGR00928">
    <property type="entry name" value="purB"/>
    <property type="match status" value="1"/>
</dbReference>
<feature type="domain" description="Adenylosuccinate lyase C-terminal" evidence="13">
    <location>
        <begin position="349"/>
        <end position="429"/>
    </location>
</feature>
<evidence type="ECO:0000256" key="10">
    <source>
        <dbReference type="ARBA" id="ARBA00049115"/>
    </source>
</evidence>
<evidence type="ECO:0000256" key="3">
    <source>
        <dbReference type="ARBA" id="ARBA00008273"/>
    </source>
</evidence>